<proteinExistence type="predicted"/>
<name>A0ABV6Z042_UNCC1</name>
<evidence type="ECO:0000313" key="2">
    <source>
        <dbReference type="EMBL" id="MFC1851815.1"/>
    </source>
</evidence>
<evidence type="ECO:0000259" key="1">
    <source>
        <dbReference type="Pfam" id="PF12804"/>
    </source>
</evidence>
<organism evidence="2 3">
    <name type="scientific">candidate division CSSED10-310 bacterium</name>
    <dbReference type="NCBI Taxonomy" id="2855610"/>
    <lineage>
        <taxon>Bacteria</taxon>
        <taxon>Bacteria division CSSED10-310</taxon>
    </lineage>
</organism>
<gene>
    <name evidence="2" type="ORF">ACFL27_16610</name>
</gene>
<comment type="caution">
    <text evidence="2">The sequence shown here is derived from an EMBL/GenBank/DDBJ whole genome shotgun (WGS) entry which is preliminary data.</text>
</comment>
<dbReference type="Proteomes" id="UP001594351">
    <property type="component" value="Unassembled WGS sequence"/>
</dbReference>
<dbReference type="Gene3D" id="3.90.550.10">
    <property type="entry name" value="Spore Coat Polysaccharide Biosynthesis Protein SpsA, Chain A"/>
    <property type="match status" value="1"/>
</dbReference>
<feature type="domain" description="MobA-like NTP transferase" evidence="1">
    <location>
        <begin position="27"/>
        <end position="173"/>
    </location>
</feature>
<protein>
    <submittedName>
        <fullName evidence="2">NTP transferase domain-containing protein</fullName>
    </submittedName>
</protein>
<dbReference type="GO" id="GO:0016740">
    <property type="term" value="F:transferase activity"/>
    <property type="evidence" value="ECO:0007669"/>
    <property type="project" value="UniProtKB-KW"/>
</dbReference>
<keyword evidence="2" id="KW-0808">Transferase</keyword>
<dbReference type="InterPro" id="IPR029044">
    <property type="entry name" value="Nucleotide-diphossugar_trans"/>
</dbReference>
<sequence>MAKKNGVRIDAAVLAGTHLEKDKLIYGQNKSFLEFHGKPVVQWVVEALAQAKRIDRIVVVGPIEKVKTVLEHSPVNFIPVEQRGQMIQNAWVAFLALCPQAAGYPTDLIEYLAAEESGGFRQPEGIEMDRPYLYISGDVPLVIPEAIDDFIDRCEINNYDMFYGITEEEDLKPYYPTPTQKGIKRPYVHFADSWLRVSNIQLVKPLKLGRLYLVQSGYNVRKMKLWRNLFRLFKIVITLPYGMRAVGFISALKFSAHLHKYGLGKWANPVENRCKRSKLEWYLSHFLKTRFFMVSSPYGGLSIDIDDAEDYEILKQFFYQWLELQTQIAISMKSN</sequence>
<accession>A0ABV6Z042</accession>
<dbReference type="EMBL" id="JBHPBY010000228">
    <property type="protein sequence ID" value="MFC1851815.1"/>
    <property type="molecule type" value="Genomic_DNA"/>
</dbReference>
<dbReference type="InterPro" id="IPR025877">
    <property type="entry name" value="MobA-like_NTP_Trfase"/>
</dbReference>
<dbReference type="Pfam" id="PF12804">
    <property type="entry name" value="NTP_transf_3"/>
    <property type="match status" value="1"/>
</dbReference>
<reference evidence="2 3" key="1">
    <citation type="submission" date="2024-09" db="EMBL/GenBank/DDBJ databases">
        <title>Laminarin stimulates single cell rates of sulfate reduction while oxygen inhibits transcriptomic activity in coastal marine sediment.</title>
        <authorList>
            <person name="Lindsay M."/>
            <person name="Orcutt B."/>
            <person name="Emerson D."/>
            <person name="Stepanauskas R."/>
            <person name="D'Angelo T."/>
        </authorList>
    </citation>
    <scope>NUCLEOTIDE SEQUENCE [LARGE SCALE GENOMIC DNA]</scope>
    <source>
        <strain evidence="2">SAG AM-311-K15</strain>
    </source>
</reference>
<evidence type="ECO:0000313" key="3">
    <source>
        <dbReference type="Proteomes" id="UP001594351"/>
    </source>
</evidence>
<keyword evidence="3" id="KW-1185">Reference proteome</keyword>
<dbReference type="SUPFAM" id="SSF53448">
    <property type="entry name" value="Nucleotide-diphospho-sugar transferases"/>
    <property type="match status" value="1"/>
</dbReference>